<dbReference type="KEGG" id="vg:65103195"/>
<dbReference type="GeneID" id="65103195"/>
<name>A0A5Q0TYT6_9CLOS</name>
<dbReference type="RefSeq" id="YP_010087866.1">
    <property type="nucleotide sequence ID" value="NC_055599.1"/>
</dbReference>
<protein>
    <submittedName>
        <fullName evidence="1">p28</fullName>
    </submittedName>
</protein>
<keyword evidence="2" id="KW-1185">Reference proteome</keyword>
<evidence type="ECO:0000313" key="1">
    <source>
        <dbReference type="EMBL" id="QGA73183.1"/>
    </source>
</evidence>
<accession>A0A5Q0TYT6</accession>
<dbReference type="EMBL" id="MN548734">
    <property type="protein sequence ID" value="QGA73183.1"/>
    <property type="molecule type" value="Genomic_RNA"/>
</dbReference>
<organism evidence="1 2">
    <name type="scientific">Malus domestica virus A</name>
    <dbReference type="NCBI Taxonomy" id="2664236"/>
    <lineage>
        <taxon>Viruses</taxon>
        <taxon>Riboviria</taxon>
        <taxon>Orthornavirae</taxon>
        <taxon>Kitrinoviricota</taxon>
        <taxon>Alsuviricetes</taxon>
        <taxon>Martellivirales</taxon>
        <taxon>Closteroviridae</taxon>
        <taxon>Velarivirus</taxon>
        <taxon>Velarivirus alphamali</taxon>
    </lineage>
</organism>
<evidence type="ECO:0000313" key="2">
    <source>
        <dbReference type="Proteomes" id="UP000676981"/>
    </source>
</evidence>
<reference evidence="1" key="1">
    <citation type="submission" date="2019-10" db="EMBL/GenBank/DDBJ databases">
        <title>Genomic characterization of a novel velarivirus Malus domestica virus A (MdoVA) infecting apple.</title>
        <authorList>
            <person name="Koloniuk I."/>
            <person name="Pribylova J."/>
            <person name="Franova J."/>
            <person name="Spak J."/>
        </authorList>
    </citation>
    <scope>NUCLEOTIDE SEQUENCE</scope>
    <source>
        <strain evidence="1">J1</strain>
    </source>
</reference>
<sequence length="238" mass="27534">MASKITMVGDSSDSRSSGPLPAYAVQFLCFLTELFRRIYCSIETPLFVTEEEINTLTVAISTFSKFFENEKFFFKISTVASNDCIHAEDLDRITRGLDPFSMLMMTGADLVTLMRDIELYCEFIFAFSCGNLISRMDIIEEQLAYSHSSTIIHRMDECLKRRWVRRAFQGVRMEVSFNPAVESEIKELIKKFGKNRGSIEFVNALKLVLDNNVMFDVFVRHDRPHARFYNMIFRSISP</sequence>
<dbReference type="Proteomes" id="UP000676981">
    <property type="component" value="Segment"/>
</dbReference>
<proteinExistence type="predicted"/>